<feature type="compositionally biased region" description="Polar residues" evidence="10">
    <location>
        <begin position="538"/>
        <end position="562"/>
    </location>
</feature>
<dbReference type="PROSITE" id="PS50158">
    <property type="entry name" value="ZF_CCHC"/>
    <property type="match status" value="3"/>
</dbReference>
<feature type="region of interest" description="Disordered" evidence="10">
    <location>
        <begin position="205"/>
        <end position="287"/>
    </location>
</feature>
<dbReference type="Proteomes" id="UP001159042">
    <property type="component" value="Unassembled WGS sequence"/>
</dbReference>
<protein>
    <recommendedName>
        <fullName evidence="7">Zinc finger CCHC domain-containing protein 7</fullName>
    </recommendedName>
    <alternativeName>
        <fullName evidence="8">TRAMP-like complex RNA-binding factor ZCCHC7</fullName>
    </alternativeName>
</protein>
<keyword evidence="5" id="KW-0862">Zinc</keyword>
<feature type="compositionally biased region" description="Polar residues" evidence="10">
    <location>
        <begin position="251"/>
        <end position="267"/>
    </location>
</feature>
<organism evidence="12 13">
    <name type="scientific">Exocentrus adspersus</name>
    <dbReference type="NCBI Taxonomy" id="1586481"/>
    <lineage>
        <taxon>Eukaryota</taxon>
        <taxon>Metazoa</taxon>
        <taxon>Ecdysozoa</taxon>
        <taxon>Arthropoda</taxon>
        <taxon>Hexapoda</taxon>
        <taxon>Insecta</taxon>
        <taxon>Pterygota</taxon>
        <taxon>Neoptera</taxon>
        <taxon>Endopterygota</taxon>
        <taxon>Coleoptera</taxon>
        <taxon>Polyphaga</taxon>
        <taxon>Cucujiformia</taxon>
        <taxon>Chrysomeloidea</taxon>
        <taxon>Cerambycidae</taxon>
        <taxon>Lamiinae</taxon>
        <taxon>Acanthocinini</taxon>
        <taxon>Exocentrus</taxon>
    </lineage>
</organism>
<reference evidence="12 13" key="1">
    <citation type="journal article" date="2023" name="Insect Mol. Biol.">
        <title>Genome sequencing provides insights into the evolution of gene families encoding plant cell wall-degrading enzymes in longhorned beetles.</title>
        <authorList>
            <person name="Shin N.R."/>
            <person name="Okamura Y."/>
            <person name="Kirsch R."/>
            <person name="Pauchet Y."/>
        </authorList>
    </citation>
    <scope>NUCLEOTIDE SEQUENCE [LARGE SCALE GENOMIC DNA]</scope>
    <source>
        <strain evidence="12">EAD_L_NR</strain>
    </source>
</reference>
<evidence type="ECO:0000313" key="12">
    <source>
        <dbReference type="EMBL" id="KAJ8921393.1"/>
    </source>
</evidence>
<dbReference type="PANTHER" id="PTHR46543">
    <property type="entry name" value="ZINC FINGER CCHC DOMAIN-CONTAINING PROTEIN 7"/>
    <property type="match status" value="1"/>
</dbReference>
<feature type="compositionally biased region" description="Basic and acidic residues" evidence="10">
    <location>
        <begin position="733"/>
        <end position="752"/>
    </location>
</feature>
<dbReference type="GO" id="GO:0003723">
    <property type="term" value="F:RNA binding"/>
    <property type="evidence" value="ECO:0007669"/>
    <property type="project" value="TreeGrafter"/>
</dbReference>
<keyword evidence="4 9" id="KW-0863">Zinc-finger</keyword>
<evidence type="ECO:0000256" key="1">
    <source>
        <dbReference type="ARBA" id="ARBA00004123"/>
    </source>
</evidence>
<gene>
    <name evidence="12" type="ORF">NQ315_003009</name>
</gene>
<feature type="region of interest" description="Disordered" evidence="10">
    <location>
        <begin position="584"/>
        <end position="617"/>
    </location>
</feature>
<dbReference type="PANTHER" id="PTHR46543:SF1">
    <property type="entry name" value="ZINC FINGER CCHC DOMAIN-CONTAINING PROTEIN 7"/>
    <property type="match status" value="1"/>
</dbReference>
<keyword evidence="3" id="KW-0677">Repeat</keyword>
<evidence type="ECO:0000256" key="4">
    <source>
        <dbReference type="ARBA" id="ARBA00022771"/>
    </source>
</evidence>
<feature type="compositionally biased region" description="Basic and acidic residues" evidence="10">
    <location>
        <begin position="278"/>
        <end position="287"/>
    </location>
</feature>
<feature type="compositionally biased region" description="Basic and acidic residues" evidence="10">
    <location>
        <begin position="205"/>
        <end position="228"/>
    </location>
</feature>
<dbReference type="Pfam" id="PF00098">
    <property type="entry name" value="zf-CCHC"/>
    <property type="match status" value="1"/>
</dbReference>
<feature type="region of interest" description="Disordered" evidence="10">
    <location>
        <begin position="1137"/>
        <end position="1188"/>
    </location>
</feature>
<dbReference type="GO" id="GO:0031499">
    <property type="term" value="C:TRAMP complex"/>
    <property type="evidence" value="ECO:0007669"/>
    <property type="project" value="TreeGrafter"/>
</dbReference>
<dbReference type="EMBL" id="JANEYG010000010">
    <property type="protein sequence ID" value="KAJ8921393.1"/>
    <property type="molecule type" value="Genomic_DNA"/>
</dbReference>
<evidence type="ECO:0000256" key="6">
    <source>
        <dbReference type="ARBA" id="ARBA00023242"/>
    </source>
</evidence>
<dbReference type="InterPro" id="IPR036875">
    <property type="entry name" value="Znf_CCHC_sf"/>
</dbReference>
<dbReference type="GO" id="GO:0071038">
    <property type="term" value="P:TRAMP-dependent tRNA surveillance pathway"/>
    <property type="evidence" value="ECO:0007669"/>
    <property type="project" value="TreeGrafter"/>
</dbReference>
<feature type="region of interest" description="Disordered" evidence="10">
    <location>
        <begin position="733"/>
        <end position="775"/>
    </location>
</feature>
<keyword evidence="2" id="KW-0479">Metal-binding</keyword>
<feature type="region of interest" description="Disordered" evidence="10">
    <location>
        <begin position="538"/>
        <end position="565"/>
    </location>
</feature>
<dbReference type="InterPro" id="IPR001878">
    <property type="entry name" value="Znf_CCHC"/>
</dbReference>
<dbReference type="GO" id="GO:0071035">
    <property type="term" value="P:nuclear polyadenylation-dependent rRNA catabolic process"/>
    <property type="evidence" value="ECO:0007669"/>
    <property type="project" value="TreeGrafter"/>
</dbReference>
<evidence type="ECO:0000256" key="7">
    <source>
        <dbReference type="ARBA" id="ARBA00041190"/>
    </source>
</evidence>
<dbReference type="GO" id="GO:0071031">
    <property type="term" value="P:nuclear mRNA surveillance of mRNA 3'-end processing"/>
    <property type="evidence" value="ECO:0007669"/>
    <property type="project" value="TreeGrafter"/>
</dbReference>
<dbReference type="SMART" id="SM00343">
    <property type="entry name" value="ZnF_C2HC"/>
    <property type="match status" value="11"/>
</dbReference>
<evidence type="ECO:0000256" key="3">
    <source>
        <dbReference type="ARBA" id="ARBA00022737"/>
    </source>
</evidence>
<accession>A0AAV8W4N5</accession>
<evidence type="ECO:0000256" key="9">
    <source>
        <dbReference type="PROSITE-ProRule" id="PRU00047"/>
    </source>
</evidence>
<dbReference type="GO" id="GO:0071037">
    <property type="term" value="P:nuclear polyadenylation-dependent snRNA catabolic process"/>
    <property type="evidence" value="ECO:0007669"/>
    <property type="project" value="TreeGrafter"/>
</dbReference>
<evidence type="ECO:0000256" key="2">
    <source>
        <dbReference type="ARBA" id="ARBA00022723"/>
    </source>
</evidence>
<dbReference type="GO" id="GO:0071036">
    <property type="term" value="P:nuclear polyadenylation-dependent snoRNA catabolic process"/>
    <property type="evidence" value="ECO:0007669"/>
    <property type="project" value="TreeGrafter"/>
</dbReference>
<comment type="caution">
    <text evidence="12">The sequence shown here is derived from an EMBL/GenBank/DDBJ whole genome shotgun (WGS) entry which is preliminary data.</text>
</comment>
<feature type="compositionally biased region" description="Basic and acidic residues" evidence="10">
    <location>
        <begin position="1137"/>
        <end position="1162"/>
    </location>
</feature>
<evidence type="ECO:0000256" key="8">
    <source>
        <dbReference type="ARBA" id="ARBA00043023"/>
    </source>
</evidence>
<feature type="domain" description="CCHC-type" evidence="11">
    <location>
        <begin position="568"/>
        <end position="583"/>
    </location>
</feature>
<keyword evidence="13" id="KW-1185">Reference proteome</keyword>
<evidence type="ECO:0000256" key="10">
    <source>
        <dbReference type="SAM" id="MobiDB-lite"/>
    </source>
</evidence>
<feature type="compositionally biased region" description="Basic and acidic residues" evidence="10">
    <location>
        <begin position="1171"/>
        <end position="1184"/>
    </location>
</feature>
<dbReference type="InterPro" id="IPR012934">
    <property type="entry name" value="Znf_AD"/>
</dbReference>
<comment type="subcellular location">
    <subcellularLocation>
        <location evidence="1">Nucleus</location>
    </subcellularLocation>
</comment>
<evidence type="ECO:0000313" key="13">
    <source>
        <dbReference type="Proteomes" id="UP001159042"/>
    </source>
</evidence>
<dbReference type="InterPro" id="IPR051644">
    <property type="entry name" value="TRAMP_AT-DNA-binding"/>
</dbReference>
<evidence type="ECO:0000256" key="5">
    <source>
        <dbReference type="ARBA" id="ARBA00022833"/>
    </source>
</evidence>
<feature type="domain" description="CCHC-type" evidence="11">
    <location>
        <begin position="1258"/>
        <end position="1273"/>
    </location>
</feature>
<dbReference type="GO" id="GO:0008270">
    <property type="term" value="F:zinc ion binding"/>
    <property type="evidence" value="ECO:0007669"/>
    <property type="project" value="UniProtKB-KW"/>
</dbReference>
<sequence>MDKMNKVCRLCLNSVAGDEFSALDAAVNEKLSLLVPDLKLIPTSNSVVCNTCKTTLEESYKLKRSCTSSNKLIRFLKNYSGARNSVDLKELIKISKRKVDEKWPSNEHVCRICLNSNEGSYMSIGDSKANEEYGAILISCLSTLDEGLTKDPLVCMVCTSVLQNMSRFIKQLTEAEKKVVSYSKEFSVTTVDLLKVLEFLKKEETSSLKSEDMNKPTDKETTSEDTGSKKSCAPADCTEEQQKTRKVANEGSDSNNMNRAGDSSNMVVETKDNASSAPKEKANAEKDELPDFNFSLRALFTPQDQKIGIKEWIRQVDEIKTKLNWSETKAKCTVLAKIKGIKDLHSWFSCAADVLGWEDWKEKFVSAFPDTDDYYINLLRMIRRRKEPNETYVKYFNEKMTLIKLLKISDEKAVSMLLSGVSNTLHHCLGRIGNYNTPDELLGYFMSCDDKNVTSDCFVSCSICNQVGHSVRTCRKKGKNLIVLLEKKKIETLTNVANKSLFIKEKESGPNTSIEKCSCCDRKGHLSTNCPLVNAHKTSNKTVPQAKSKPTAQKEQPKTSIKGNEGQKCFSCDKVGHSSADCPLTTNKSGTQQTQKSGKTAGAVTTDSGKSTNSERSQNLNEVETKCSFCDKPGHSSLVCPLIDCQTTPTRSNIKIVLDKDRLDKAKGPCKDIGTTASSDLVNIDVENRERSIQTRIETATSQKKCSCCDKMGHTGVDCPLLKSNVKSIIDASNKKADTQNKSRDYNCDKSNAKTTSVKDTVTQSKSDATTRNKPNATIASHLEVTETQILHGIALESEQMQITLVTNPLRVIQMYGIGPKSGQIQITHIIGLVLVIEMLFLHEIVPEIVQITGRIQVTETQALHGIVPGILKVRFIGGLQIIKTQILDGVGQESVQIRVTLLISRIQMYGIGPAIVQVQITQLKIRLQANAQRVICNKYGHLSVNCSLNINKAVTEDNSTSAKPSGYQDYRAEDDVSEDKDMTTTKCLCCNNFGHFTLNCPLIQTEKPATQVQLSTGNQVERTVQVPQSTENRPGNVNDYQRERDDMLSPSKGQCMCCSKYGHSSLNCPLLDINNTIYDSVRIKQRTEQIAKNLAKKDDRAQDVHKNEHCTFCNKSGHLQQNCPFYSFFNKTVAESKEKPSTSARQEEERFESRYTTESVERPSQPMEDNSYKPPEKKAREDPNSMWRTTSVLNDNLYEPPEKRAREDPNSLRRPGALVCEFCKRVGHRLSDCFFAKFDRNIYDSQYSGSTSVARQCLYCGKFGHLQPDCPKFKPPDRRMNTRR</sequence>
<dbReference type="GO" id="GO:0071039">
    <property type="term" value="P:nuclear polyadenylation-dependent CUT catabolic process"/>
    <property type="evidence" value="ECO:0007669"/>
    <property type="project" value="TreeGrafter"/>
</dbReference>
<keyword evidence="6" id="KW-0539">Nucleus</keyword>
<dbReference type="Gene3D" id="4.10.60.10">
    <property type="entry name" value="Zinc finger, CCHC-type"/>
    <property type="match status" value="5"/>
</dbReference>
<feature type="compositionally biased region" description="Polar residues" evidence="10">
    <location>
        <begin position="1017"/>
        <end position="1040"/>
    </location>
</feature>
<feature type="region of interest" description="Disordered" evidence="10">
    <location>
        <begin position="1017"/>
        <end position="1046"/>
    </location>
</feature>
<evidence type="ECO:0000259" key="11">
    <source>
        <dbReference type="PROSITE" id="PS50158"/>
    </source>
</evidence>
<dbReference type="SMART" id="SM00868">
    <property type="entry name" value="zf-AD"/>
    <property type="match status" value="2"/>
</dbReference>
<proteinExistence type="predicted"/>
<feature type="compositionally biased region" description="Polar residues" evidence="10">
    <location>
        <begin position="753"/>
        <end position="775"/>
    </location>
</feature>
<dbReference type="SUPFAM" id="SSF57756">
    <property type="entry name" value="Retrovirus zinc finger-like domains"/>
    <property type="match status" value="3"/>
</dbReference>
<feature type="domain" description="CCHC-type" evidence="11">
    <location>
        <begin position="1111"/>
        <end position="1125"/>
    </location>
</feature>
<name>A0AAV8W4N5_9CUCU</name>